<name>A0A7D9I4Z7_PARCT</name>
<dbReference type="AlphaFoldDB" id="A0A7D9I4Z7"/>
<organism evidence="1 2">
    <name type="scientific">Paramuricea clavata</name>
    <name type="common">Red gorgonian</name>
    <name type="synonym">Violescent sea-whip</name>
    <dbReference type="NCBI Taxonomy" id="317549"/>
    <lineage>
        <taxon>Eukaryota</taxon>
        <taxon>Metazoa</taxon>
        <taxon>Cnidaria</taxon>
        <taxon>Anthozoa</taxon>
        <taxon>Octocorallia</taxon>
        <taxon>Malacalcyonacea</taxon>
        <taxon>Plexauridae</taxon>
        <taxon>Paramuricea</taxon>
    </lineage>
</organism>
<sequence length="124" mass="14306">MNSEFFQFLELCGIEISETSDVATLISEYNNFNKYHSANPKQTFEHNFIKWQNQQRGPYEKPQSIEPQPRTLQPDHVTTPIKLQTLKESTPYIGDFLSYTFVPSPKPQQQQAAVANGISNQNRQ</sequence>
<proteinExistence type="predicted"/>
<gene>
    <name evidence="1" type="ORF">PACLA_8A074292</name>
</gene>
<dbReference type="Proteomes" id="UP001152795">
    <property type="component" value="Unassembled WGS sequence"/>
</dbReference>
<accession>A0A7D9I4Z7</accession>
<protein>
    <submittedName>
        <fullName evidence="1">Uncharacterized protein</fullName>
    </submittedName>
</protein>
<reference evidence="1" key="1">
    <citation type="submission" date="2020-04" db="EMBL/GenBank/DDBJ databases">
        <authorList>
            <person name="Alioto T."/>
            <person name="Alioto T."/>
            <person name="Gomez Garrido J."/>
        </authorList>
    </citation>
    <scope>NUCLEOTIDE SEQUENCE</scope>
    <source>
        <strain evidence="1">A484AB</strain>
    </source>
</reference>
<evidence type="ECO:0000313" key="2">
    <source>
        <dbReference type="Proteomes" id="UP001152795"/>
    </source>
</evidence>
<dbReference type="EMBL" id="CACRXK020003062">
    <property type="protein sequence ID" value="CAB3997276.1"/>
    <property type="molecule type" value="Genomic_DNA"/>
</dbReference>
<evidence type="ECO:0000313" key="1">
    <source>
        <dbReference type="EMBL" id="CAB3997276.1"/>
    </source>
</evidence>
<comment type="caution">
    <text evidence="1">The sequence shown here is derived from an EMBL/GenBank/DDBJ whole genome shotgun (WGS) entry which is preliminary data.</text>
</comment>
<keyword evidence="2" id="KW-1185">Reference proteome</keyword>